<accession>A0A378MBS7</accession>
<evidence type="ECO:0000313" key="1">
    <source>
        <dbReference type="EMBL" id="STY43780.1"/>
    </source>
</evidence>
<dbReference type="RefSeq" id="WP_003754963.1">
    <property type="nucleotide sequence ID" value="NZ_CABKNG010000001.1"/>
</dbReference>
<name>A0A378MBS7_LISGR</name>
<reference evidence="1 2" key="1">
    <citation type="submission" date="2018-06" db="EMBL/GenBank/DDBJ databases">
        <authorList>
            <consortium name="Pathogen Informatics"/>
            <person name="Doyle S."/>
        </authorList>
    </citation>
    <scope>NUCLEOTIDE SEQUENCE [LARGE SCALE GENOMIC DNA]</scope>
    <source>
        <strain evidence="2">NCTC 10815</strain>
    </source>
</reference>
<proteinExistence type="predicted"/>
<dbReference type="AlphaFoldDB" id="A0A378MBS7"/>
<dbReference type="Proteomes" id="UP000254879">
    <property type="component" value="Unassembled WGS sequence"/>
</dbReference>
<protein>
    <submittedName>
        <fullName evidence="1">Uncharacterized protein</fullName>
    </submittedName>
</protein>
<dbReference type="EMBL" id="UGPG01000001">
    <property type="protein sequence ID" value="STY43780.1"/>
    <property type="molecule type" value="Genomic_DNA"/>
</dbReference>
<evidence type="ECO:0000313" key="2">
    <source>
        <dbReference type="Proteomes" id="UP000254879"/>
    </source>
</evidence>
<organism evidence="1 2">
    <name type="scientific">Listeria grayi</name>
    <name type="common">Listeria murrayi</name>
    <dbReference type="NCBI Taxonomy" id="1641"/>
    <lineage>
        <taxon>Bacteria</taxon>
        <taxon>Bacillati</taxon>
        <taxon>Bacillota</taxon>
        <taxon>Bacilli</taxon>
        <taxon>Bacillales</taxon>
        <taxon>Listeriaceae</taxon>
        <taxon>Listeria</taxon>
    </lineage>
</organism>
<sequence length="296" mass="35463">MDLFATIWQFMQLFYLLLPEIVLIMAGFFLVKWVLDRMILHHFVKLELLTYEVEKQNKQYEMMKAELQKVADIQDKQASYLHWGELQKQQEASVWLSFPYLLHIKMIDLLPQFNKQMEWYKQLLAENKVEQTKQQEPKLKLVISPLLRIQRQKLSERLQAFQAERLLFMEDCIEENDGYLIHLPAIYQAEKWAEQLEEQSETEAFFLTLKKDIDQTNYLTAEEKEGLAQFAAFYESQWEYMKSIYIGKFENSTSCYLTAYQNGMEEYLQDKEPIAPYTLSYWEAILEEEKGRKAFA</sequence>
<gene>
    <name evidence="1" type="ORF">NCTC10815_01084</name>
</gene>